<evidence type="ECO:0000313" key="2">
    <source>
        <dbReference type="EMBL" id="GGW92814.1"/>
    </source>
</evidence>
<evidence type="ECO:0008006" key="4">
    <source>
        <dbReference type="Google" id="ProtNLM"/>
    </source>
</evidence>
<proteinExistence type="predicted"/>
<reference evidence="2" key="1">
    <citation type="journal article" date="2014" name="Int. J. Syst. Evol. Microbiol.">
        <title>Complete genome sequence of Corynebacterium casei LMG S-19264T (=DSM 44701T), isolated from a smear-ripened cheese.</title>
        <authorList>
            <consortium name="US DOE Joint Genome Institute (JGI-PGF)"/>
            <person name="Walter F."/>
            <person name="Albersmeier A."/>
            <person name="Kalinowski J."/>
            <person name="Ruckert C."/>
        </authorList>
    </citation>
    <scope>NUCLEOTIDE SEQUENCE</scope>
    <source>
        <strain evidence="2">KCTC 22164</strain>
    </source>
</reference>
<dbReference type="Proteomes" id="UP000631300">
    <property type="component" value="Unassembled WGS sequence"/>
</dbReference>
<reference evidence="2" key="2">
    <citation type="submission" date="2020-09" db="EMBL/GenBank/DDBJ databases">
        <authorList>
            <person name="Sun Q."/>
            <person name="Kim S."/>
        </authorList>
    </citation>
    <scope>NUCLEOTIDE SEQUENCE</scope>
    <source>
        <strain evidence="2">KCTC 22164</strain>
    </source>
</reference>
<feature type="chain" id="PRO_5037517812" description="DUF2271 domain-containing protein" evidence="1">
    <location>
        <begin position="23"/>
        <end position="174"/>
    </location>
</feature>
<protein>
    <recommendedName>
        <fullName evidence="4">DUF2271 domain-containing protein</fullName>
    </recommendedName>
</protein>
<evidence type="ECO:0000256" key="1">
    <source>
        <dbReference type="SAM" id="SignalP"/>
    </source>
</evidence>
<dbReference type="InterPro" id="IPR014469">
    <property type="entry name" value="DUF2271"/>
</dbReference>
<keyword evidence="3" id="KW-1185">Reference proteome</keyword>
<dbReference type="Pfam" id="PF10029">
    <property type="entry name" value="DUF2271"/>
    <property type="match status" value="1"/>
</dbReference>
<name>A0A918N147_9ALTE</name>
<dbReference type="PIRSF" id="PIRSF014995">
    <property type="entry name" value="UCP014995"/>
    <property type="match status" value="1"/>
</dbReference>
<dbReference type="EMBL" id="BMXP01000009">
    <property type="protein sequence ID" value="GGW92814.1"/>
    <property type="molecule type" value="Genomic_DNA"/>
</dbReference>
<dbReference type="RefSeq" id="WP_229805188.1">
    <property type="nucleotide sequence ID" value="NZ_BMXP01000009.1"/>
</dbReference>
<organism evidence="2 3">
    <name type="scientific">Alteromonas halophila</name>
    <dbReference type="NCBI Taxonomy" id="516698"/>
    <lineage>
        <taxon>Bacteria</taxon>
        <taxon>Pseudomonadati</taxon>
        <taxon>Pseudomonadota</taxon>
        <taxon>Gammaproteobacteria</taxon>
        <taxon>Alteromonadales</taxon>
        <taxon>Alteromonadaceae</taxon>
        <taxon>Alteromonas/Salinimonas group</taxon>
        <taxon>Alteromonas</taxon>
    </lineage>
</organism>
<evidence type="ECO:0000313" key="3">
    <source>
        <dbReference type="Proteomes" id="UP000631300"/>
    </source>
</evidence>
<comment type="caution">
    <text evidence="2">The sequence shown here is derived from an EMBL/GenBank/DDBJ whole genome shotgun (WGS) entry which is preliminary data.</text>
</comment>
<gene>
    <name evidence="2" type="ORF">GCM10007391_28820</name>
</gene>
<feature type="signal peptide" evidence="1">
    <location>
        <begin position="1"/>
        <end position="22"/>
    </location>
</feature>
<accession>A0A918N147</accession>
<dbReference type="AlphaFoldDB" id="A0A918N147"/>
<sequence>MVKFYSVLLAVCTWPLSLAALAAPQAALEITLPRMQVAEYHKPYLAVWLEDSARNATQVAVWYDVAMREAKGEEWLADLRQWWRRGGRSLTMPIDGITSATKGPGSHVIDLSLQSVLRELPDGEYRLRVEAAREVGGRELLSLAITLPLDNATLPVIEKGSSELSQVRLYSVAP</sequence>
<keyword evidence="1" id="KW-0732">Signal</keyword>